<dbReference type="CDD" id="cd06171">
    <property type="entry name" value="Sigma70_r4"/>
    <property type="match status" value="1"/>
</dbReference>
<comment type="similarity">
    <text evidence="1">Belongs to the sigma-70 factor family. ECF subfamily.</text>
</comment>
<comment type="caution">
    <text evidence="8">The sequence shown here is derived from an EMBL/GenBank/DDBJ whole genome shotgun (WGS) entry which is preliminary data.</text>
</comment>
<proteinExistence type="inferred from homology"/>
<dbReference type="InterPro" id="IPR013324">
    <property type="entry name" value="RNA_pol_sigma_r3/r4-like"/>
</dbReference>
<evidence type="ECO:0000313" key="8">
    <source>
        <dbReference type="EMBL" id="GLO67004.1"/>
    </source>
</evidence>
<evidence type="ECO:0000256" key="2">
    <source>
        <dbReference type="ARBA" id="ARBA00023015"/>
    </source>
</evidence>
<dbReference type="NCBIfam" id="TIGR02937">
    <property type="entry name" value="sigma70-ECF"/>
    <property type="match status" value="1"/>
</dbReference>
<dbReference type="InterPro" id="IPR013325">
    <property type="entry name" value="RNA_pol_sigma_r2"/>
</dbReference>
<evidence type="ECO:0000256" key="3">
    <source>
        <dbReference type="ARBA" id="ARBA00023082"/>
    </source>
</evidence>
<name>A0ABQ5TMM6_9BACI</name>
<evidence type="ECO:0008006" key="10">
    <source>
        <dbReference type="Google" id="ProtNLM"/>
    </source>
</evidence>
<organism evidence="8 9">
    <name type="scientific">Oceanobacillus kimchii</name>
    <dbReference type="NCBI Taxonomy" id="746691"/>
    <lineage>
        <taxon>Bacteria</taxon>
        <taxon>Bacillati</taxon>
        <taxon>Bacillota</taxon>
        <taxon>Bacilli</taxon>
        <taxon>Bacillales</taxon>
        <taxon>Bacillaceae</taxon>
        <taxon>Oceanobacillus</taxon>
    </lineage>
</organism>
<dbReference type="InterPro" id="IPR007627">
    <property type="entry name" value="RNA_pol_sigma70_r2"/>
</dbReference>
<feature type="transmembrane region" description="Helical" evidence="5">
    <location>
        <begin position="216"/>
        <end position="237"/>
    </location>
</feature>
<keyword evidence="2" id="KW-0805">Transcription regulation</keyword>
<evidence type="ECO:0000256" key="1">
    <source>
        <dbReference type="ARBA" id="ARBA00010641"/>
    </source>
</evidence>
<protein>
    <recommendedName>
        <fullName evidence="10">Sigma-70 family RNA polymerase sigma factor</fullName>
    </recommendedName>
</protein>
<accession>A0ABQ5TMM6</accession>
<keyword evidence="4" id="KW-0804">Transcription</keyword>
<evidence type="ECO:0000259" key="6">
    <source>
        <dbReference type="Pfam" id="PF04542"/>
    </source>
</evidence>
<dbReference type="InterPro" id="IPR039425">
    <property type="entry name" value="RNA_pol_sigma-70-like"/>
</dbReference>
<gene>
    <name evidence="8" type="ORF">MACH08_27880</name>
</gene>
<dbReference type="Pfam" id="PF04542">
    <property type="entry name" value="Sigma70_r2"/>
    <property type="match status" value="1"/>
</dbReference>
<keyword evidence="3" id="KW-0731">Sigma factor</keyword>
<dbReference type="InterPro" id="IPR036388">
    <property type="entry name" value="WH-like_DNA-bd_sf"/>
</dbReference>
<feature type="domain" description="RNA polymerase sigma-70 region 2" evidence="6">
    <location>
        <begin position="23"/>
        <end position="90"/>
    </location>
</feature>
<dbReference type="RefSeq" id="WP_317958233.1">
    <property type="nucleotide sequence ID" value="NZ_BSKO01000001.1"/>
</dbReference>
<evidence type="ECO:0000256" key="4">
    <source>
        <dbReference type="ARBA" id="ARBA00023163"/>
    </source>
</evidence>
<dbReference type="SUPFAM" id="SSF88946">
    <property type="entry name" value="Sigma2 domain of RNA polymerase sigma factors"/>
    <property type="match status" value="1"/>
</dbReference>
<dbReference type="Proteomes" id="UP001275436">
    <property type="component" value="Unassembled WGS sequence"/>
</dbReference>
<dbReference type="EMBL" id="BSKO01000001">
    <property type="protein sequence ID" value="GLO67004.1"/>
    <property type="molecule type" value="Genomic_DNA"/>
</dbReference>
<sequence length="704" mass="83740">MEDQQIISYFLNNKFEIGIELFIEKYRSIVERFVFQLGVHPNKTSDVVRDAFLKISKSFKNYPDQDANLSTLLYKITLNVVKNYKRKEKRKRNSEEKLKQQHEFLTDYFENKIHVLLHECIQQLEDKYKFALILYYIHDKSYEEIAVILQISPDAVENKINLGRESLKKKFTTEMNDIHKWLKSLNEEYKKLPEKTSTQQLLHAVKWQNEKKKKNWIPKIVVIFGLVLFVLFAIPMFDDFQQPTITEQEKMEQYFERKKEEYKQSLGVESVDNFIQVKQAKDVVILFRDKLVTGEDTDADDIQWYKDMIMTLLTTPKQLAEEQRKENTIFLNHPDYYTIQVSNHTSLEHYLSSLFKKHSLDKDLQQEIINNQESIDEIDVPEDIVSAIDAIKDNGYIIEQLEDATSLSLTVDESWAIQYIQDVDGSEPYVHVISIQEDLDSYYNGEPINLKDILLRIEEIYTTYPDDRHTIFVQQELALIGQYVLIDYLFVRDKFNSYEIDTTNPLSEEHQRELLFFVHNHHDSIYWGVVNEVVQELQRNNWIPVEELAHREYWYIFVEPYQNLTEDSFLSLDKWPVVDTTHDIYQNYIEQNKSLTALSDASASEVLSLFMYASVKPDEKLVNKLKTENGLEIASYDWYDIWRNSYYFIELKNEEDKAVYDFISFPNIYTEEETFQISIELIKQEGIWLINRIYDRTKTKEAPS</sequence>
<dbReference type="PANTHER" id="PTHR43133">
    <property type="entry name" value="RNA POLYMERASE ECF-TYPE SIGMA FACTO"/>
    <property type="match status" value="1"/>
</dbReference>
<dbReference type="Gene3D" id="1.10.1740.10">
    <property type="match status" value="1"/>
</dbReference>
<evidence type="ECO:0000313" key="9">
    <source>
        <dbReference type="Proteomes" id="UP001275436"/>
    </source>
</evidence>
<dbReference type="SUPFAM" id="SSF88659">
    <property type="entry name" value="Sigma3 and sigma4 domains of RNA polymerase sigma factors"/>
    <property type="match status" value="1"/>
</dbReference>
<dbReference type="InterPro" id="IPR013249">
    <property type="entry name" value="RNA_pol_sigma70_r4_t2"/>
</dbReference>
<dbReference type="Gene3D" id="1.10.10.10">
    <property type="entry name" value="Winged helix-like DNA-binding domain superfamily/Winged helix DNA-binding domain"/>
    <property type="match status" value="1"/>
</dbReference>
<evidence type="ECO:0000259" key="7">
    <source>
        <dbReference type="Pfam" id="PF08281"/>
    </source>
</evidence>
<keyword evidence="5" id="KW-0472">Membrane</keyword>
<keyword evidence="5" id="KW-0812">Transmembrane</keyword>
<keyword evidence="5" id="KW-1133">Transmembrane helix</keyword>
<reference evidence="8 9" key="1">
    <citation type="submission" date="2023-02" db="EMBL/GenBank/DDBJ databases">
        <title>Oceanobacillus kimchii IFOP_LL358 isolated form Alexandrium catenella lab strain.</title>
        <authorList>
            <person name="Gajardo G."/>
            <person name="Ueki S."/>
            <person name="Maruyama F."/>
        </authorList>
    </citation>
    <scope>NUCLEOTIDE SEQUENCE [LARGE SCALE GENOMIC DNA]</scope>
    <source>
        <strain evidence="8 9">IFOP_LL358</strain>
    </source>
</reference>
<feature type="domain" description="RNA polymerase sigma factor 70 region 4 type 2" evidence="7">
    <location>
        <begin position="116"/>
        <end position="167"/>
    </location>
</feature>
<dbReference type="Pfam" id="PF08281">
    <property type="entry name" value="Sigma70_r4_2"/>
    <property type="match status" value="1"/>
</dbReference>
<dbReference type="InterPro" id="IPR014284">
    <property type="entry name" value="RNA_pol_sigma-70_dom"/>
</dbReference>
<evidence type="ECO:0000256" key="5">
    <source>
        <dbReference type="SAM" id="Phobius"/>
    </source>
</evidence>
<keyword evidence="9" id="KW-1185">Reference proteome</keyword>
<dbReference type="PANTHER" id="PTHR43133:SF60">
    <property type="entry name" value="RNA POLYMERASE SIGMA FACTOR SIGV"/>
    <property type="match status" value="1"/>
</dbReference>